<dbReference type="CDD" id="cd22343">
    <property type="entry name" value="PDDEXK_lambda_exonuclease-like"/>
    <property type="match status" value="1"/>
</dbReference>
<dbReference type="SUPFAM" id="SSF52980">
    <property type="entry name" value="Restriction endonuclease-like"/>
    <property type="match status" value="1"/>
</dbReference>
<organism evidence="3 5">
    <name type="scientific">Aedes aegypti</name>
    <name type="common">Yellowfever mosquito</name>
    <name type="synonym">Culex aegypti</name>
    <dbReference type="NCBI Taxonomy" id="7159"/>
    <lineage>
        <taxon>Eukaryota</taxon>
        <taxon>Metazoa</taxon>
        <taxon>Ecdysozoa</taxon>
        <taxon>Arthropoda</taxon>
        <taxon>Hexapoda</taxon>
        <taxon>Insecta</taxon>
        <taxon>Pterygota</taxon>
        <taxon>Neoptera</taxon>
        <taxon>Endopterygota</taxon>
        <taxon>Diptera</taxon>
        <taxon>Nematocera</taxon>
        <taxon>Culicoidea</taxon>
        <taxon>Culicidae</taxon>
        <taxon>Culicinae</taxon>
        <taxon>Aedini</taxon>
        <taxon>Aedes</taxon>
        <taxon>Stegomyia</taxon>
    </lineage>
</organism>
<evidence type="ECO:0000259" key="2">
    <source>
        <dbReference type="PROSITE" id="PS50966"/>
    </source>
</evidence>
<dbReference type="InterPro" id="IPR007527">
    <property type="entry name" value="Znf_SWIM"/>
</dbReference>
<dbReference type="EnsemblMetazoa" id="AAEL027463-RA">
    <property type="protein sequence ID" value="AAEL027463-PA"/>
    <property type="gene ID" value="AAEL027463"/>
</dbReference>
<accession>A0A6I8TLC2</accession>
<evidence type="ECO:0000313" key="3">
    <source>
        <dbReference type="EnsemblMetazoa" id="AAEL019962-PA"/>
    </source>
</evidence>
<dbReference type="InterPro" id="IPR011604">
    <property type="entry name" value="PDDEXK-like_dom_sf"/>
</dbReference>
<dbReference type="InterPro" id="IPR011335">
    <property type="entry name" value="Restrct_endonuc-II-like"/>
</dbReference>
<dbReference type="OrthoDB" id="7753208at2759"/>
<keyword evidence="5" id="KW-1185">Reference proteome</keyword>
<dbReference type="AlphaFoldDB" id="A0A6I8TLC2"/>
<name>A0A6I8TLC2_AEDAE</name>
<dbReference type="Pfam" id="PF09588">
    <property type="entry name" value="YqaJ"/>
    <property type="match status" value="1"/>
</dbReference>
<keyword evidence="1" id="KW-0479">Metal-binding</keyword>
<sequence length="529" mass="59929">MLSAKVSTLCEEDLSRYRDKIAVLGGEDPYNLQCDANELPLTVDYDMILCYLLNTLSFQSNEPLRNRKSLDSYKNFERGFVKEVKGCKCDQIFVVRGKVLHSMRVNDPAAECWILIQNESVDGHDVGEIRSAHCDCTAGAGETCSHVAAVLYALSYARETCLGKQISVTQLPAYWCQPSGSAHKNLYKPVDEIDFGRSVQTTCELRDYELGKTEDELKELINNIAALGQDVAASKAFFDTSDGCDPEDYAKRRYAEQYLSFSNLFEEHLVSASVEEIIDRAKEIVWTLTEEDCELVEELTRDQSSDPLWFKLRYGRITASTFGRSVKTKISNPSTSLLKTICGSNLTQELPATLHGKRNEHKAITAAIKMFQSQNHSNFSSRKSGLIINPLYPYFAASPDFIFECTCCNKVVVEAKCPFKFENLSREEGINSLLNRQHPYILMESDGNIVLNHNHEYYYQIQMQIFLADASYGIFVVWASNFTLFIKVTKNAPFWEENSEKATLFFENVLAPEIIAKHYTSTDKNTNKD</sequence>
<dbReference type="GO" id="GO:0006281">
    <property type="term" value="P:DNA repair"/>
    <property type="evidence" value="ECO:0007669"/>
    <property type="project" value="UniProtKB-ARBA"/>
</dbReference>
<dbReference type="Proteomes" id="UP000008820">
    <property type="component" value="Chromosome 2"/>
</dbReference>
<feature type="domain" description="SWIM-type" evidence="2">
    <location>
        <begin position="119"/>
        <end position="155"/>
    </location>
</feature>
<dbReference type="PANTHER" id="PTHR47526">
    <property type="entry name" value="ATP-DEPENDENT DNA HELICASE"/>
    <property type="match status" value="1"/>
</dbReference>
<dbReference type="InterPro" id="IPR019080">
    <property type="entry name" value="YqaJ_viral_recombinase"/>
</dbReference>
<protein>
    <recommendedName>
        <fullName evidence="2">SWIM-type domain-containing protein</fullName>
    </recommendedName>
</protein>
<keyword evidence="1" id="KW-0862">Zinc</keyword>
<dbReference type="Gene3D" id="3.90.320.10">
    <property type="match status" value="1"/>
</dbReference>
<proteinExistence type="predicted"/>
<reference evidence="3 5" key="1">
    <citation type="submission" date="2017-06" db="EMBL/GenBank/DDBJ databases">
        <title>Aedes aegypti genome working group (AGWG) sequencing and assembly.</title>
        <authorList>
            <consortium name="Aedes aegypti Genome Working Group (AGWG)"/>
            <person name="Matthews B.J."/>
        </authorList>
    </citation>
    <scope>NUCLEOTIDE SEQUENCE [LARGE SCALE GENOMIC DNA]</scope>
    <source>
        <strain evidence="3 5">LVP_AGWG</strain>
    </source>
</reference>
<evidence type="ECO:0000313" key="4">
    <source>
        <dbReference type="EnsemblMetazoa" id="AAEL027463-PA"/>
    </source>
</evidence>
<dbReference type="PROSITE" id="PS50966">
    <property type="entry name" value="ZF_SWIM"/>
    <property type="match status" value="1"/>
</dbReference>
<dbReference type="EnsemblMetazoa" id="AAEL019962-RA">
    <property type="protein sequence ID" value="AAEL019962-PA"/>
    <property type="gene ID" value="AAEL019962"/>
</dbReference>
<dbReference type="PANTHER" id="PTHR47526:SF3">
    <property type="entry name" value="PHD-TYPE DOMAIN-CONTAINING PROTEIN"/>
    <property type="match status" value="1"/>
</dbReference>
<evidence type="ECO:0000256" key="1">
    <source>
        <dbReference type="PROSITE-ProRule" id="PRU00325"/>
    </source>
</evidence>
<evidence type="ECO:0000313" key="5">
    <source>
        <dbReference type="Proteomes" id="UP000008820"/>
    </source>
</evidence>
<dbReference type="GO" id="GO:0008270">
    <property type="term" value="F:zinc ion binding"/>
    <property type="evidence" value="ECO:0007669"/>
    <property type="project" value="UniProtKB-KW"/>
</dbReference>
<dbReference type="InParanoid" id="A0A6I8TLC2"/>
<reference evidence="3" key="2">
    <citation type="submission" date="2020-05" db="UniProtKB">
        <authorList>
            <consortium name="EnsemblMetazoa"/>
        </authorList>
    </citation>
    <scope>IDENTIFICATION</scope>
    <source>
        <strain evidence="3">LVP_AGWG</strain>
    </source>
</reference>
<keyword evidence="1" id="KW-0863">Zinc-finger</keyword>
<gene>
    <name evidence="3" type="primary">110676302</name>
    <name evidence="4" type="synonym">110676311</name>
</gene>